<evidence type="ECO:0000259" key="4">
    <source>
        <dbReference type="SMART" id="SM00423"/>
    </source>
</evidence>
<accession>A0AA35QS30</accession>
<organism evidence="5 6">
    <name type="scientific">Geodia barretti</name>
    <name type="common">Barrett's horny sponge</name>
    <dbReference type="NCBI Taxonomy" id="519541"/>
    <lineage>
        <taxon>Eukaryota</taxon>
        <taxon>Metazoa</taxon>
        <taxon>Porifera</taxon>
        <taxon>Demospongiae</taxon>
        <taxon>Heteroscleromorpha</taxon>
        <taxon>Tetractinellida</taxon>
        <taxon>Astrophorina</taxon>
        <taxon>Geodiidae</taxon>
        <taxon>Geodia</taxon>
    </lineage>
</organism>
<protein>
    <submittedName>
        <fullName evidence="5">Plexin-A4</fullName>
    </submittedName>
</protein>
<proteinExistence type="predicted"/>
<keyword evidence="2" id="KW-0472">Membrane</keyword>
<evidence type="ECO:0000313" key="6">
    <source>
        <dbReference type="Proteomes" id="UP001174909"/>
    </source>
</evidence>
<dbReference type="Gene3D" id="2.60.40.10">
    <property type="entry name" value="Immunoglobulins"/>
    <property type="match status" value="1"/>
</dbReference>
<evidence type="ECO:0000256" key="1">
    <source>
        <dbReference type="ARBA" id="ARBA00004370"/>
    </source>
</evidence>
<dbReference type="GO" id="GO:0016020">
    <property type="term" value="C:membrane"/>
    <property type="evidence" value="ECO:0007669"/>
    <property type="project" value="UniProtKB-SubCell"/>
</dbReference>
<evidence type="ECO:0000256" key="3">
    <source>
        <dbReference type="ARBA" id="ARBA00023180"/>
    </source>
</evidence>
<keyword evidence="3" id="KW-0325">Glycoprotein</keyword>
<dbReference type="Proteomes" id="UP001174909">
    <property type="component" value="Unassembled WGS sequence"/>
</dbReference>
<sequence length="118" mass="13345">MLALHNCSLHTDCLKCVEASEVCGWCVHDRICTGNPTSCRHEEDWRTIDEDGVCPVVNTPDRGSYTLPVSVRRELILSTFNIPPEVWTKHIVLLCFTRGALRPSLTELDLYFCVPSLQ</sequence>
<name>A0AA35QS30_GEOBA</name>
<keyword evidence="6" id="KW-1185">Reference proteome</keyword>
<dbReference type="SMART" id="SM00423">
    <property type="entry name" value="PSI"/>
    <property type="match status" value="1"/>
</dbReference>
<comment type="subcellular location">
    <subcellularLocation>
        <location evidence="1">Membrane</location>
    </subcellularLocation>
</comment>
<gene>
    <name evidence="5" type="ORF">GBAR_LOCUS341</name>
</gene>
<dbReference type="AlphaFoldDB" id="A0AA35QS30"/>
<feature type="non-terminal residue" evidence="5">
    <location>
        <position position="1"/>
    </location>
</feature>
<evidence type="ECO:0000256" key="2">
    <source>
        <dbReference type="ARBA" id="ARBA00023136"/>
    </source>
</evidence>
<dbReference type="InterPro" id="IPR016201">
    <property type="entry name" value="PSI"/>
</dbReference>
<reference evidence="5" key="1">
    <citation type="submission" date="2023-03" db="EMBL/GenBank/DDBJ databases">
        <authorList>
            <person name="Steffen K."/>
            <person name="Cardenas P."/>
        </authorList>
    </citation>
    <scope>NUCLEOTIDE SEQUENCE</scope>
</reference>
<comment type="caution">
    <text evidence="5">The sequence shown here is derived from an EMBL/GenBank/DDBJ whole genome shotgun (WGS) entry which is preliminary data.</text>
</comment>
<evidence type="ECO:0000313" key="5">
    <source>
        <dbReference type="EMBL" id="CAI7989823.1"/>
    </source>
</evidence>
<dbReference type="EMBL" id="CASHTH010000038">
    <property type="protein sequence ID" value="CAI7989823.1"/>
    <property type="molecule type" value="Genomic_DNA"/>
</dbReference>
<dbReference type="InterPro" id="IPR013783">
    <property type="entry name" value="Ig-like_fold"/>
</dbReference>
<feature type="domain" description="PSI" evidence="4">
    <location>
        <begin position="6"/>
        <end position="55"/>
    </location>
</feature>
<dbReference type="Pfam" id="PF01437">
    <property type="entry name" value="PSI"/>
    <property type="match status" value="1"/>
</dbReference>
<dbReference type="InterPro" id="IPR002165">
    <property type="entry name" value="Plexin_repeat"/>
</dbReference>